<keyword evidence="8 10" id="KW-1133">Transmembrane helix</keyword>
<keyword evidence="2" id="KW-0808">Transferase</keyword>
<feature type="transmembrane region" description="Helical" evidence="10">
    <location>
        <begin position="83"/>
        <end position="103"/>
    </location>
</feature>
<evidence type="ECO:0000256" key="6">
    <source>
        <dbReference type="ARBA" id="ARBA00022786"/>
    </source>
</evidence>
<dbReference type="STRING" id="1965070.A0A3S3SCI3"/>
<sequence>MSSNNVNNRNLEQCRICLQEEDKNNLIDCCECRGSLRYAHKMCLKIWIENNKRAKCDICSFDYKGFKIEYEYRSIIEWLEEDLISGFLLIIIAVLLSYVAFFVRLMLVLCETSNEIAYLKSAIKDLSIQVFSFNNNTDLEERVASEMERNFRSQFFNKWNLTLFNAAFFLNNFLVIYIFARVVYERYKYWQHLHLRVNVIETVDR</sequence>
<dbReference type="PROSITE" id="PS51292">
    <property type="entry name" value="ZF_RING_CH"/>
    <property type="match status" value="1"/>
</dbReference>
<evidence type="ECO:0000259" key="11">
    <source>
        <dbReference type="PROSITE" id="PS51292"/>
    </source>
</evidence>
<dbReference type="EMBL" id="NCKU01001372">
    <property type="protein sequence ID" value="RWS12272.1"/>
    <property type="molecule type" value="Genomic_DNA"/>
</dbReference>
<evidence type="ECO:0000256" key="4">
    <source>
        <dbReference type="ARBA" id="ARBA00022723"/>
    </source>
</evidence>
<feature type="transmembrane region" description="Helical" evidence="10">
    <location>
        <begin position="163"/>
        <end position="184"/>
    </location>
</feature>
<keyword evidence="5" id="KW-0863">Zinc-finger</keyword>
<dbReference type="SUPFAM" id="SSF57850">
    <property type="entry name" value="RING/U-box"/>
    <property type="match status" value="1"/>
</dbReference>
<accession>A0A3S3SCI3</accession>
<protein>
    <submittedName>
        <fullName evidence="12">E3 ubiquitin-protein ligase MARCH3-like isoform X2</fullName>
    </submittedName>
</protein>
<dbReference type="Proteomes" id="UP000285301">
    <property type="component" value="Unassembled WGS sequence"/>
</dbReference>
<reference evidence="12 13" key="1">
    <citation type="journal article" date="2018" name="Gigascience">
        <title>Genomes of trombidid mites reveal novel predicted allergens and laterally-transferred genes associated with secondary metabolism.</title>
        <authorList>
            <person name="Dong X."/>
            <person name="Chaisiri K."/>
            <person name="Xia D."/>
            <person name="Armstrong S.D."/>
            <person name="Fang Y."/>
            <person name="Donnelly M.J."/>
            <person name="Kadowaki T."/>
            <person name="McGarry J.W."/>
            <person name="Darby A.C."/>
            <person name="Makepeace B.L."/>
        </authorList>
    </citation>
    <scope>NUCLEOTIDE SEQUENCE [LARGE SCALE GENOMIC DNA]</scope>
    <source>
        <strain evidence="12">UoL-WK</strain>
    </source>
</reference>
<keyword evidence="7" id="KW-0862">Zinc</keyword>
<evidence type="ECO:0000256" key="8">
    <source>
        <dbReference type="ARBA" id="ARBA00022989"/>
    </source>
</evidence>
<keyword evidence="9 10" id="KW-0472">Membrane</keyword>
<dbReference type="OrthoDB" id="6495498at2759"/>
<dbReference type="PANTHER" id="PTHR46065:SF3">
    <property type="entry name" value="FI20425P1"/>
    <property type="match status" value="1"/>
</dbReference>
<evidence type="ECO:0000256" key="9">
    <source>
        <dbReference type="ARBA" id="ARBA00023136"/>
    </source>
</evidence>
<evidence type="ECO:0000256" key="7">
    <source>
        <dbReference type="ARBA" id="ARBA00022833"/>
    </source>
</evidence>
<dbReference type="Pfam" id="PF12906">
    <property type="entry name" value="RINGv"/>
    <property type="match status" value="1"/>
</dbReference>
<evidence type="ECO:0000256" key="3">
    <source>
        <dbReference type="ARBA" id="ARBA00022692"/>
    </source>
</evidence>
<dbReference type="AlphaFoldDB" id="A0A3S3SCI3"/>
<dbReference type="SMART" id="SM00744">
    <property type="entry name" value="RINGv"/>
    <property type="match status" value="1"/>
</dbReference>
<keyword evidence="13" id="KW-1185">Reference proteome</keyword>
<evidence type="ECO:0000256" key="5">
    <source>
        <dbReference type="ARBA" id="ARBA00022771"/>
    </source>
</evidence>
<evidence type="ECO:0000313" key="12">
    <source>
        <dbReference type="EMBL" id="RWS12272.1"/>
    </source>
</evidence>
<proteinExistence type="predicted"/>
<keyword evidence="3 10" id="KW-0812">Transmembrane</keyword>
<dbReference type="InterPro" id="IPR011016">
    <property type="entry name" value="Znf_RING-CH"/>
</dbReference>
<dbReference type="GO" id="GO:0016020">
    <property type="term" value="C:membrane"/>
    <property type="evidence" value="ECO:0007669"/>
    <property type="project" value="UniProtKB-SubCell"/>
</dbReference>
<organism evidence="12 13">
    <name type="scientific">Dinothrombium tinctorium</name>
    <dbReference type="NCBI Taxonomy" id="1965070"/>
    <lineage>
        <taxon>Eukaryota</taxon>
        <taxon>Metazoa</taxon>
        <taxon>Ecdysozoa</taxon>
        <taxon>Arthropoda</taxon>
        <taxon>Chelicerata</taxon>
        <taxon>Arachnida</taxon>
        <taxon>Acari</taxon>
        <taxon>Acariformes</taxon>
        <taxon>Trombidiformes</taxon>
        <taxon>Prostigmata</taxon>
        <taxon>Anystina</taxon>
        <taxon>Parasitengona</taxon>
        <taxon>Trombidioidea</taxon>
        <taxon>Trombidiidae</taxon>
        <taxon>Dinothrombium</taxon>
    </lineage>
</organism>
<comment type="subcellular location">
    <subcellularLocation>
        <location evidence="1">Membrane</location>
        <topology evidence="1">Multi-pass membrane protein</topology>
    </subcellularLocation>
</comment>
<keyword evidence="6" id="KW-0833">Ubl conjugation pathway</keyword>
<dbReference type="CDD" id="cd16495">
    <property type="entry name" value="RING_CH-C4HC3_MARCH"/>
    <property type="match status" value="1"/>
</dbReference>
<dbReference type="Gene3D" id="3.30.40.10">
    <property type="entry name" value="Zinc/RING finger domain, C3HC4 (zinc finger)"/>
    <property type="match status" value="1"/>
</dbReference>
<keyword evidence="4" id="KW-0479">Metal-binding</keyword>
<evidence type="ECO:0000256" key="1">
    <source>
        <dbReference type="ARBA" id="ARBA00004141"/>
    </source>
</evidence>
<name>A0A3S3SCI3_9ACAR</name>
<dbReference type="GO" id="GO:0016740">
    <property type="term" value="F:transferase activity"/>
    <property type="evidence" value="ECO:0007669"/>
    <property type="project" value="UniProtKB-KW"/>
</dbReference>
<dbReference type="PANTHER" id="PTHR46065">
    <property type="entry name" value="E3 UBIQUITIN-PROTEIN LIGASE MARCH 2/3 FAMILY MEMBER"/>
    <property type="match status" value="1"/>
</dbReference>
<evidence type="ECO:0000256" key="10">
    <source>
        <dbReference type="SAM" id="Phobius"/>
    </source>
</evidence>
<dbReference type="InterPro" id="IPR013083">
    <property type="entry name" value="Znf_RING/FYVE/PHD"/>
</dbReference>
<evidence type="ECO:0000313" key="13">
    <source>
        <dbReference type="Proteomes" id="UP000285301"/>
    </source>
</evidence>
<feature type="domain" description="RING-CH-type" evidence="11">
    <location>
        <begin position="6"/>
        <end position="66"/>
    </location>
</feature>
<gene>
    <name evidence="12" type="ORF">B4U79_18014</name>
</gene>
<dbReference type="GO" id="GO:0008270">
    <property type="term" value="F:zinc ion binding"/>
    <property type="evidence" value="ECO:0007669"/>
    <property type="project" value="UniProtKB-KW"/>
</dbReference>
<evidence type="ECO:0000256" key="2">
    <source>
        <dbReference type="ARBA" id="ARBA00022679"/>
    </source>
</evidence>
<comment type="caution">
    <text evidence="12">The sequence shown here is derived from an EMBL/GenBank/DDBJ whole genome shotgun (WGS) entry which is preliminary data.</text>
</comment>